<evidence type="ECO:0000256" key="1">
    <source>
        <dbReference type="ARBA" id="ARBA00010688"/>
    </source>
</evidence>
<dbReference type="PROSITE" id="PS00584">
    <property type="entry name" value="PFKB_KINASES_2"/>
    <property type="match status" value="1"/>
</dbReference>
<keyword evidence="8" id="KW-1185">Reference proteome</keyword>
<keyword evidence="5" id="KW-0067">ATP-binding</keyword>
<dbReference type="Gene3D" id="3.40.1190.20">
    <property type="match status" value="1"/>
</dbReference>
<sequence>MDVVTLGETMVLFTPESSSLIKYSHTFSRKFGGAETNVAIGLTRLGHQAGWISRVGKDEFGKAMLAFVRGEGVDVSQVKTDETAPTGLYFKEVRSGDNVKVQYYRKGSAASQMTPDDIDESYIKKAKYLHITGITPALSDSCYETVLRAVNIAKENNIKVIFDPNLRKKLWSEEKARRVLLELAGLSDIILPGFEEGKFMFDEKDPEKLGELFLKEGASVVILKDGPRGAYYFTKDAHALVPGFPMKTVVDPVGAGDGFAAGFISGLLDELPLNEAVRRANAVGALATQVEGDFEGLADREELERLMAGTDGDDVDR</sequence>
<reference evidence="7 8" key="1">
    <citation type="submission" date="2021-06" db="EMBL/GenBank/DDBJ databases">
        <title>Bacillus sp. RD4P76, an endophyte from a halophyte.</title>
        <authorList>
            <person name="Sun J.-Q."/>
        </authorList>
    </citation>
    <scope>NUCLEOTIDE SEQUENCE [LARGE SCALE GENOMIC DNA]</scope>
    <source>
        <strain evidence="7 8">JCM 17098</strain>
    </source>
</reference>
<protein>
    <submittedName>
        <fullName evidence="7">Sugar kinase</fullName>
    </submittedName>
</protein>
<keyword evidence="2" id="KW-0808">Transferase</keyword>
<keyword evidence="4 7" id="KW-0418">Kinase</keyword>
<evidence type="ECO:0000256" key="3">
    <source>
        <dbReference type="ARBA" id="ARBA00022741"/>
    </source>
</evidence>
<evidence type="ECO:0000313" key="8">
    <source>
        <dbReference type="Proteomes" id="UP000790580"/>
    </source>
</evidence>
<dbReference type="SUPFAM" id="SSF53613">
    <property type="entry name" value="Ribokinase-like"/>
    <property type="match status" value="1"/>
</dbReference>
<organism evidence="7 8">
    <name type="scientific">Evansella alkalicola</name>
    <dbReference type="NCBI Taxonomy" id="745819"/>
    <lineage>
        <taxon>Bacteria</taxon>
        <taxon>Bacillati</taxon>
        <taxon>Bacillota</taxon>
        <taxon>Bacilli</taxon>
        <taxon>Bacillales</taxon>
        <taxon>Bacillaceae</taxon>
        <taxon>Evansella</taxon>
    </lineage>
</organism>
<name>A0ABS6JV29_9BACI</name>
<dbReference type="InterPro" id="IPR002173">
    <property type="entry name" value="Carboh/pur_kinase_PfkB_CS"/>
</dbReference>
<dbReference type="EMBL" id="JAHQCR010000030">
    <property type="protein sequence ID" value="MBU9721005.1"/>
    <property type="molecule type" value="Genomic_DNA"/>
</dbReference>
<dbReference type="InterPro" id="IPR029056">
    <property type="entry name" value="Ribokinase-like"/>
</dbReference>
<proteinExistence type="inferred from homology"/>
<dbReference type="PANTHER" id="PTHR43085">
    <property type="entry name" value="HEXOKINASE FAMILY MEMBER"/>
    <property type="match status" value="1"/>
</dbReference>
<feature type="domain" description="Carbohydrate kinase PfkB" evidence="6">
    <location>
        <begin position="2"/>
        <end position="293"/>
    </location>
</feature>
<gene>
    <name evidence="7" type="ORF">KS407_06050</name>
</gene>
<dbReference type="GO" id="GO:0016301">
    <property type="term" value="F:kinase activity"/>
    <property type="evidence" value="ECO:0007669"/>
    <property type="project" value="UniProtKB-KW"/>
</dbReference>
<evidence type="ECO:0000313" key="7">
    <source>
        <dbReference type="EMBL" id="MBU9721005.1"/>
    </source>
</evidence>
<dbReference type="Pfam" id="PF00294">
    <property type="entry name" value="PfkB"/>
    <property type="match status" value="1"/>
</dbReference>
<dbReference type="InterPro" id="IPR050306">
    <property type="entry name" value="PfkB_Carbo_kinase"/>
</dbReference>
<evidence type="ECO:0000259" key="6">
    <source>
        <dbReference type="Pfam" id="PF00294"/>
    </source>
</evidence>
<evidence type="ECO:0000256" key="2">
    <source>
        <dbReference type="ARBA" id="ARBA00022679"/>
    </source>
</evidence>
<dbReference type="Proteomes" id="UP000790580">
    <property type="component" value="Unassembled WGS sequence"/>
</dbReference>
<comment type="caution">
    <text evidence="7">The sequence shown here is derived from an EMBL/GenBank/DDBJ whole genome shotgun (WGS) entry which is preliminary data.</text>
</comment>
<accession>A0ABS6JV29</accession>
<evidence type="ECO:0000256" key="4">
    <source>
        <dbReference type="ARBA" id="ARBA00022777"/>
    </source>
</evidence>
<comment type="similarity">
    <text evidence="1">Belongs to the carbohydrate kinase PfkB family.</text>
</comment>
<keyword evidence="3" id="KW-0547">Nucleotide-binding</keyword>
<dbReference type="RefSeq" id="WP_088076318.1">
    <property type="nucleotide sequence ID" value="NZ_JAHQCR010000030.1"/>
</dbReference>
<dbReference type="InterPro" id="IPR011611">
    <property type="entry name" value="PfkB_dom"/>
</dbReference>
<evidence type="ECO:0000256" key="5">
    <source>
        <dbReference type="ARBA" id="ARBA00022840"/>
    </source>
</evidence>
<dbReference type="CDD" id="cd01166">
    <property type="entry name" value="KdgK"/>
    <property type="match status" value="1"/>
</dbReference>
<dbReference type="PANTHER" id="PTHR43085:SF1">
    <property type="entry name" value="PSEUDOURIDINE KINASE-RELATED"/>
    <property type="match status" value="1"/>
</dbReference>